<name>A0ABC8JF92_ERUVS</name>
<keyword evidence="6" id="KW-1185">Reference proteome</keyword>
<comment type="caution">
    <text evidence="5">The sequence shown here is derived from an EMBL/GenBank/DDBJ whole genome shotgun (WGS) entry which is preliminary data.</text>
</comment>
<dbReference type="Proteomes" id="UP001642260">
    <property type="component" value="Unassembled WGS sequence"/>
</dbReference>
<proteinExistence type="inferred from homology"/>
<dbReference type="Pfam" id="PF05147">
    <property type="entry name" value="LANC_like"/>
    <property type="match status" value="1"/>
</dbReference>
<dbReference type="InterPro" id="IPR020464">
    <property type="entry name" value="LanC-like_prot_euk"/>
</dbReference>
<evidence type="ECO:0000256" key="3">
    <source>
        <dbReference type="ARBA" id="ARBA00022833"/>
    </source>
</evidence>
<evidence type="ECO:0000313" key="5">
    <source>
        <dbReference type="EMBL" id="CAH8325772.1"/>
    </source>
</evidence>
<dbReference type="EMBL" id="CAKOAT010102932">
    <property type="protein sequence ID" value="CAH8325772.1"/>
    <property type="molecule type" value="Genomic_DNA"/>
</dbReference>
<dbReference type="Gene3D" id="1.50.10.10">
    <property type="match status" value="1"/>
</dbReference>
<dbReference type="FunFam" id="1.50.10.10:FF:000035">
    <property type="entry name" value="LanC-like protein 2"/>
    <property type="match status" value="1"/>
</dbReference>
<dbReference type="PANTHER" id="PTHR12736">
    <property type="entry name" value="LANC-LIKE PROTEIN"/>
    <property type="match status" value="1"/>
</dbReference>
<evidence type="ECO:0000313" key="6">
    <source>
        <dbReference type="Proteomes" id="UP001642260"/>
    </source>
</evidence>
<dbReference type="PRINTS" id="PR01950">
    <property type="entry name" value="LANCSUPER"/>
</dbReference>
<keyword evidence="3 4" id="KW-0862">Zinc</keyword>
<evidence type="ECO:0000256" key="4">
    <source>
        <dbReference type="PIRSR" id="PIRSR607822-1"/>
    </source>
</evidence>
<dbReference type="SUPFAM" id="SSF158745">
    <property type="entry name" value="LanC-like"/>
    <property type="match status" value="1"/>
</dbReference>
<protein>
    <submittedName>
        <fullName evidence="5">Uncharacterized protein</fullName>
    </submittedName>
</protein>
<keyword evidence="2 4" id="KW-0479">Metal-binding</keyword>
<dbReference type="InterPro" id="IPR007822">
    <property type="entry name" value="LANC-like"/>
</dbReference>
<dbReference type="SMART" id="SM01260">
    <property type="entry name" value="LANC_like"/>
    <property type="match status" value="1"/>
</dbReference>
<gene>
    <name evidence="5" type="ORF">ERUC_LOCUS10480</name>
</gene>
<dbReference type="PRINTS" id="PR01951">
    <property type="entry name" value="LANCEUKARYTE"/>
</dbReference>
<reference evidence="5 6" key="1">
    <citation type="submission" date="2022-03" db="EMBL/GenBank/DDBJ databases">
        <authorList>
            <person name="Macdonald S."/>
            <person name="Ahmed S."/>
            <person name="Newling K."/>
        </authorList>
    </citation>
    <scope>NUCLEOTIDE SEQUENCE [LARGE SCALE GENOMIC DNA]</scope>
</reference>
<dbReference type="AlphaFoldDB" id="A0ABC8JF92"/>
<comment type="similarity">
    <text evidence="1">Belongs to the LanC-like protein family.</text>
</comment>
<organism evidence="5 6">
    <name type="scientific">Eruca vesicaria subsp. sativa</name>
    <name type="common">Garden rocket</name>
    <name type="synonym">Eruca sativa</name>
    <dbReference type="NCBI Taxonomy" id="29727"/>
    <lineage>
        <taxon>Eukaryota</taxon>
        <taxon>Viridiplantae</taxon>
        <taxon>Streptophyta</taxon>
        <taxon>Embryophyta</taxon>
        <taxon>Tracheophyta</taxon>
        <taxon>Spermatophyta</taxon>
        <taxon>Magnoliopsida</taxon>
        <taxon>eudicotyledons</taxon>
        <taxon>Gunneridae</taxon>
        <taxon>Pentapetalae</taxon>
        <taxon>rosids</taxon>
        <taxon>malvids</taxon>
        <taxon>Brassicales</taxon>
        <taxon>Brassicaceae</taxon>
        <taxon>Brassiceae</taxon>
        <taxon>Eruca</taxon>
    </lineage>
</organism>
<dbReference type="PANTHER" id="PTHR12736:SF7">
    <property type="entry name" value="LANC-LIKE PROTEIN 3"/>
    <property type="match status" value="1"/>
</dbReference>
<dbReference type="CDD" id="cd04794">
    <property type="entry name" value="euk_LANCL"/>
    <property type="match status" value="1"/>
</dbReference>
<accession>A0ABC8JF92</accession>
<feature type="binding site" evidence="4">
    <location>
        <position position="328"/>
    </location>
    <ligand>
        <name>Zn(2+)</name>
        <dbReference type="ChEBI" id="CHEBI:29105"/>
    </ligand>
</feature>
<evidence type="ECO:0000256" key="1">
    <source>
        <dbReference type="ARBA" id="ARBA00007179"/>
    </source>
</evidence>
<feature type="binding site" evidence="4">
    <location>
        <position position="282"/>
    </location>
    <ligand>
        <name>Zn(2+)</name>
        <dbReference type="ChEBI" id="CHEBI:29105"/>
    </ligand>
</feature>
<dbReference type="GO" id="GO:0046872">
    <property type="term" value="F:metal ion binding"/>
    <property type="evidence" value="ECO:0007669"/>
    <property type="project" value="UniProtKB-KW"/>
</dbReference>
<sequence length="409" mass="46054">MGERFFPNEMPEFVQDDAGEDETVSSDKDFLKKLLSLPYRSFSEKLQRYALSLKDTVVFETWERPGKRVRDFNLYTGVLGTAYLLFKSYQVTRNENDLKLCLEIVEGCYSASRDSERVTFICGHAGVCALGAVAAKLIGDSQLQDRYLAHFHEIRLPSGLPYELLYGRAGYLWACLFLNKHVGKDGVSSAKMRSVVEEMFRAGRQLGERGNCPLMFEWHGKKYWGAAHGLAGIMHVLMHLELEPDEMVDVKGTLSYMIQHRFPSGNYPSSEGSESDRLVHWCHGAPGVALTLVKAAQVFKTNEFVEAAMEAGEVVWNRGLLKRVGICHGISGNTYVFLSLYRLTGKQEYLYRAKAFASFLLDKSEILISEGKMHGGDRPFSLFEGIGGMAYMFLDMNDPTQALFPGYEL</sequence>
<feature type="binding site" evidence="4">
    <location>
        <position position="327"/>
    </location>
    <ligand>
        <name>Zn(2+)</name>
        <dbReference type="ChEBI" id="CHEBI:29105"/>
    </ligand>
</feature>
<evidence type="ECO:0000256" key="2">
    <source>
        <dbReference type="ARBA" id="ARBA00022723"/>
    </source>
</evidence>
<dbReference type="InterPro" id="IPR012341">
    <property type="entry name" value="6hp_glycosidase-like_sf"/>
</dbReference>